<evidence type="ECO:0000313" key="2">
    <source>
        <dbReference type="WBParaSite" id="TMUE_3000012468.1"/>
    </source>
</evidence>
<proteinExistence type="predicted"/>
<dbReference type="WBParaSite" id="TMUE_3000012468.1">
    <property type="protein sequence ID" value="TMUE_3000012468.1"/>
    <property type="gene ID" value="WBGene00301580"/>
</dbReference>
<protein>
    <submittedName>
        <fullName evidence="2">Integrase catalytic domain-containing protein</fullName>
    </submittedName>
</protein>
<sequence length="219" mass="23981">MEDSTGDTTFDVQLIPEFDGSHSQSVTEWFEKLELVCRLRKVADVACVIPLRLSGGAFAVYLHLPDEDKKSAAKVKAALLAAFAKDPFAAYDEFSCRKLRNGESPDVFLADLRRLASLFGGVPEKAMISGHFWNRKCAMATGHCGAAGIPDNVEHHPEMHATLEGTSVQNVTDGSGLDWRKFAKWSSNRGQGFLSTWISRFGVPQIATTDQGTQFQSAL</sequence>
<dbReference type="Proteomes" id="UP000046395">
    <property type="component" value="Unassembled WGS sequence"/>
</dbReference>
<keyword evidence="1" id="KW-1185">Reference proteome</keyword>
<dbReference type="AlphaFoldDB" id="A0A5S6QZ90"/>
<accession>A0A5S6QZ90</accession>
<name>A0A5S6QZ90_TRIMR</name>
<reference evidence="2" key="1">
    <citation type="submission" date="2019-12" db="UniProtKB">
        <authorList>
            <consortium name="WormBaseParasite"/>
        </authorList>
    </citation>
    <scope>IDENTIFICATION</scope>
</reference>
<evidence type="ECO:0000313" key="1">
    <source>
        <dbReference type="Proteomes" id="UP000046395"/>
    </source>
</evidence>
<organism evidence="1 2">
    <name type="scientific">Trichuris muris</name>
    <name type="common">Mouse whipworm</name>
    <dbReference type="NCBI Taxonomy" id="70415"/>
    <lineage>
        <taxon>Eukaryota</taxon>
        <taxon>Metazoa</taxon>
        <taxon>Ecdysozoa</taxon>
        <taxon>Nematoda</taxon>
        <taxon>Enoplea</taxon>
        <taxon>Dorylaimia</taxon>
        <taxon>Trichinellida</taxon>
        <taxon>Trichuridae</taxon>
        <taxon>Trichuris</taxon>
    </lineage>
</organism>